<gene>
    <name evidence="3" type="ORF">HNQ34_000329</name>
</gene>
<protein>
    <submittedName>
        <fullName evidence="3">Putative esterase</fullName>
    </submittedName>
</protein>
<dbReference type="InterPro" id="IPR054527">
    <property type="entry name" value="BCE_2095-like_N"/>
</dbReference>
<organism evidence="3 4">
    <name type="scientific">Anoxybacteroides tepidamans</name>
    <dbReference type="NCBI Taxonomy" id="265948"/>
    <lineage>
        <taxon>Bacteria</taxon>
        <taxon>Bacillati</taxon>
        <taxon>Bacillota</taxon>
        <taxon>Bacilli</taxon>
        <taxon>Bacillales</taxon>
        <taxon>Anoxybacillaceae</taxon>
        <taxon>Anoxybacteroides</taxon>
    </lineage>
</organism>
<evidence type="ECO:0000313" key="3">
    <source>
        <dbReference type="EMBL" id="MBB5323252.1"/>
    </source>
</evidence>
<keyword evidence="4" id="KW-1185">Reference proteome</keyword>
<name>A0A7W8IMI7_9BACL</name>
<reference evidence="3 4" key="1">
    <citation type="submission" date="2020-08" db="EMBL/GenBank/DDBJ databases">
        <title>Genomic Encyclopedia of Type Strains, Phase IV (KMG-IV): sequencing the most valuable type-strain genomes for metagenomic binning, comparative biology and taxonomic classification.</title>
        <authorList>
            <person name="Goeker M."/>
        </authorList>
    </citation>
    <scope>NUCLEOTIDE SEQUENCE [LARGE SCALE GENOMIC DNA]</scope>
    <source>
        <strain evidence="3 4">DSM 16325</strain>
    </source>
</reference>
<evidence type="ECO:0000259" key="1">
    <source>
        <dbReference type="Pfam" id="PF12146"/>
    </source>
</evidence>
<dbReference type="Pfam" id="PF12146">
    <property type="entry name" value="Hydrolase_4"/>
    <property type="match status" value="1"/>
</dbReference>
<dbReference type="EMBL" id="JACHEP010000001">
    <property type="protein sequence ID" value="MBB5323252.1"/>
    <property type="molecule type" value="Genomic_DNA"/>
</dbReference>
<feature type="domain" description="Serine aminopeptidase S33" evidence="1">
    <location>
        <begin position="156"/>
        <end position="247"/>
    </location>
</feature>
<proteinExistence type="predicted"/>
<dbReference type="SUPFAM" id="SSF53474">
    <property type="entry name" value="alpha/beta-Hydrolases"/>
    <property type="match status" value="1"/>
</dbReference>
<dbReference type="Gene3D" id="3.40.50.1820">
    <property type="entry name" value="alpha/beta hydrolase"/>
    <property type="match status" value="1"/>
</dbReference>
<accession>A0A7W8IMI7</accession>
<dbReference type="AlphaFoldDB" id="A0A7W8IMI7"/>
<sequence length="316" mass="37084">MSKKFIDLHREFLQLLEQKEWKKALILSEKAEVLYREKIYYTSFWKSCLLAQLNQPTEALTQLKLAMEQGVWWNPETLLTEEMLSSIKDKEEFQKIVQICKQRWQEQQKRSLPQLYVIGNNKDKTAILSLHWRKDNARDFAEYWKNEELLKQYMFGFAQSSQVRGYETFCWDDKETAIKDIEHLYHLFQNNYLTKENEIILAGASQGGKLAIELALSHPAMKVKGFIVVVPAIKDLGEFEQLLASKTVQNVPGYMIAGRKDRFYDHTEKLCRLLKDYGIHCGLYVDEHEGHMFPKHFPKLLAEAIHFIDQSNGKDA</sequence>
<feature type="domain" description="BCE-2095-like N-terminal" evidence="2">
    <location>
        <begin position="7"/>
        <end position="106"/>
    </location>
</feature>
<evidence type="ECO:0000313" key="4">
    <source>
        <dbReference type="Proteomes" id="UP000520011"/>
    </source>
</evidence>
<evidence type="ECO:0000259" key="2">
    <source>
        <dbReference type="Pfam" id="PF22316"/>
    </source>
</evidence>
<dbReference type="InterPro" id="IPR022742">
    <property type="entry name" value="Hydrolase_4"/>
</dbReference>
<dbReference type="Pfam" id="PF22316">
    <property type="entry name" value="ABhydrolase-like_N"/>
    <property type="match status" value="1"/>
</dbReference>
<dbReference type="Proteomes" id="UP000520011">
    <property type="component" value="Unassembled WGS sequence"/>
</dbReference>
<dbReference type="InterPro" id="IPR029058">
    <property type="entry name" value="AB_hydrolase_fold"/>
</dbReference>
<comment type="caution">
    <text evidence="3">The sequence shown here is derived from an EMBL/GenBank/DDBJ whole genome shotgun (WGS) entry which is preliminary data.</text>
</comment>
<dbReference type="RefSeq" id="WP_183251007.1">
    <property type="nucleotide sequence ID" value="NZ_JACHEP010000001.1"/>
</dbReference>